<feature type="region of interest" description="Disordered" evidence="1">
    <location>
        <begin position="66"/>
        <end position="85"/>
    </location>
</feature>
<accession>A0A174R1D9</accession>
<evidence type="ECO:0000256" key="1">
    <source>
        <dbReference type="SAM" id="MobiDB-lite"/>
    </source>
</evidence>
<evidence type="ECO:0000313" key="2">
    <source>
        <dbReference type="EMBL" id="CUP79224.1"/>
    </source>
</evidence>
<feature type="compositionally biased region" description="Basic and acidic residues" evidence="1">
    <location>
        <begin position="66"/>
        <end position="77"/>
    </location>
</feature>
<dbReference type="RefSeq" id="WP_008766315.1">
    <property type="nucleotide sequence ID" value="NZ_CZBL01000003.1"/>
</dbReference>
<gene>
    <name evidence="2" type="ORF">ERS852558_00990</name>
</gene>
<dbReference type="Proteomes" id="UP000095725">
    <property type="component" value="Unassembled WGS sequence"/>
</dbReference>
<evidence type="ECO:0000313" key="3">
    <source>
        <dbReference type="Proteomes" id="UP000095725"/>
    </source>
</evidence>
<dbReference type="AlphaFoldDB" id="A0A174R1D9"/>
<name>A0A174R1D9_9BACE</name>
<reference evidence="2 3" key="1">
    <citation type="submission" date="2015-09" db="EMBL/GenBank/DDBJ databases">
        <authorList>
            <consortium name="Pathogen Informatics"/>
        </authorList>
    </citation>
    <scope>NUCLEOTIDE SEQUENCE [LARGE SCALE GENOMIC DNA]</scope>
    <source>
        <strain evidence="2 3">2789STDY5834946</strain>
    </source>
</reference>
<protein>
    <submittedName>
        <fullName evidence="2">Uncharacterized protein</fullName>
    </submittedName>
</protein>
<organism evidence="2 3">
    <name type="scientific">Bacteroides caccae</name>
    <dbReference type="NCBI Taxonomy" id="47678"/>
    <lineage>
        <taxon>Bacteria</taxon>
        <taxon>Pseudomonadati</taxon>
        <taxon>Bacteroidota</taxon>
        <taxon>Bacteroidia</taxon>
        <taxon>Bacteroidales</taxon>
        <taxon>Bacteroidaceae</taxon>
        <taxon>Bacteroides</taxon>
    </lineage>
</organism>
<proteinExistence type="predicted"/>
<dbReference type="EMBL" id="CZBL01000003">
    <property type="protein sequence ID" value="CUP79224.1"/>
    <property type="molecule type" value="Genomic_DNA"/>
</dbReference>
<sequence>MRNPEMTKIRDRKMVETFYLLYDKKRIRLEDVLLRMSHDLFFLDQNYIYKRIFYISENLSYYEQLKEGKKPDSKKNDTNQLSLGF</sequence>